<evidence type="ECO:0000256" key="1">
    <source>
        <dbReference type="SAM" id="MobiDB-lite"/>
    </source>
</evidence>
<evidence type="ECO:0000313" key="3">
    <source>
        <dbReference type="EMBL" id="MDR6218396.1"/>
    </source>
</evidence>
<sequence>MTRAGHAVQEHHLDLHLNRHAADGRAVDCDVMTAYPFGLHVAHPEPGQPHATYSNLLFLPELHVIAQQFRQAPSAAPDPTWYLDIVSMTPGVETWTARTLHLNLRVTPDGQVRIGNTGEYVTALTHGHLTAADARDALHATHALANALSTHRGDFTSLLRAHGISPPRFYWPPSPPGRRHDETRLPSRKMNGNDE</sequence>
<comment type="caution">
    <text evidence="3">The sequence shown here is derived from an EMBL/GenBank/DDBJ whole genome shotgun (WGS) entry which is preliminary data.</text>
</comment>
<dbReference type="InterPro" id="IPR035930">
    <property type="entry name" value="FomD-like_sf"/>
</dbReference>
<feature type="region of interest" description="Disordered" evidence="1">
    <location>
        <begin position="166"/>
        <end position="195"/>
    </location>
</feature>
<evidence type="ECO:0000259" key="2">
    <source>
        <dbReference type="Pfam" id="PF04167"/>
    </source>
</evidence>
<proteinExistence type="predicted"/>
<dbReference type="SUPFAM" id="SSF159234">
    <property type="entry name" value="FomD-like"/>
    <property type="match status" value="1"/>
</dbReference>
<accession>A0AAE3XBS9</accession>
<dbReference type="Gene3D" id="2.40.380.10">
    <property type="entry name" value="FomD-like"/>
    <property type="match status" value="1"/>
</dbReference>
<dbReference type="EMBL" id="JAVDQK010000004">
    <property type="protein sequence ID" value="MDR6218396.1"/>
    <property type="molecule type" value="Genomic_DNA"/>
</dbReference>
<protein>
    <submittedName>
        <fullName evidence="3">RNA-binding protein associated with RNAse of E/G family</fullName>
    </submittedName>
</protein>
<gene>
    <name evidence="3" type="ORF">J2Y00_001959</name>
</gene>
<organism evidence="3 4">
    <name type="scientific">Deinococcus soli</name>
    <name type="common">ex Cha et al. 2016</name>
    <dbReference type="NCBI Taxonomy" id="1309411"/>
    <lineage>
        <taxon>Bacteria</taxon>
        <taxon>Thermotogati</taxon>
        <taxon>Deinococcota</taxon>
        <taxon>Deinococci</taxon>
        <taxon>Deinococcales</taxon>
        <taxon>Deinococcaceae</taxon>
        <taxon>Deinococcus</taxon>
    </lineage>
</organism>
<dbReference type="InterPro" id="IPR007295">
    <property type="entry name" value="DUF402"/>
</dbReference>
<feature type="domain" description="DUF402" evidence="2">
    <location>
        <begin position="36"/>
        <end position="152"/>
    </location>
</feature>
<reference evidence="3" key="1">
    <citation type="submission" date="2023-07" db="EMBL/GenBank/DDBJ databases">
        <title>Sorghum-associated microbial communities from plants grown in Nebraska, USA.</title>
        <authorList>
            <person name="Schachtman D."/>
        </authorList>
    </citation>
    <scope>NUCLEOTIDE SEQUENCE</scope>
    <source>
        <strain evidence="3">BE330</strain>
    </source>
</reference>
<dbReference type="Proteomes" id="UP001185331">
    <property type="component" value="Unassembled WGS sequence"/>
</dbReference>
<dbReference type="Pfam" id="PF04167">
    <property type="entry name" value="DUF402"/>
    <property type="match status" value="1"/>
</dbReference>
<evidence type="ECO:0000313" key="4">
    <source>
        <dbReference type="Proteomes" id="UP001185331"/>
    </source>
</evidence>
<dbReference type="AlphaFoldDB" id="A0AAE3XBS9"/>
<name>A0AAE3XBS9_9DEIO</name>
<dbReference type="RefSeq" id="WP_309854846.1">
    <property type="nucleotide sequence ID" value="NZ_JAVDQJ010000005.1"/>
</dbReference>